<sequence>MLLRVMQLAVLIRLRVTQPGAQKSSNSWFSENILLEKFYIGLDPLTLSVTNNATGGCFMSKMFARIAITLDKITKHNQAWHAGDNSWGISIGALSMTHFIKENKGNSRMPTTLTMHKGVVRGRTARDKTNPKLVETITARLRQPVWYE</sequence>
<protein>
    <submittedName>
        <fullName evidence="2">Uncharacterized protein</fullName>
    </submittedName>
</protein>
<comment type="caution">
    <text evidence="2">The sequence shown here is derived from an EMBL/GenBank/DDBJ whole genome shotgun (WGS) entry which is preliminary data.</text>
</comment>
<name>A0ABS8VIY3_DATST</name>
<organism evidence="2 3">
    <name type="scientific">Datura stramonium</name>
    <name type="common">Jimsonweed</name>
    <name type="synonym">Common thornapple</name>
    <dbReference type="NCBI Taxonomy" id="4076"/>
    <lineage>
        <taxon>Eukaryota</taxon>
        <taxon>Viridiplantae</taxon>
        <taxon>Streptophyta</taxon>
        <taxon>Embryophyta</taxon>
        <taxon>Tracheophyta</taxon>
        <taxon>Spermatophyta</taxon>
        <taxon>Magnoliopsida</taxon>
        <taxon>eudicotyledons</taxon>
        <taxon>Gunneridae</taxon>
        <taxon>Pentapetalae</taxon>
        <taxon>asterids</taxon>
        <taxon>lamiids</taxon>
        <taxon>Solanales</taxon>
        <taxon>Solanaceae</taxon>
        <taxon>Solanoideae</taxon>
        <taxon>Datureae</taxon>
        <taxon>Datura</taxon>
    </lineage>
</organism>
<reference evidence="2 3" key="1">
    <citation type="journal article" date="2021" name="BMC Genomics">
        <title>Datura genome reveals duplications of psychoactive alkaloid biosynthetic genes and high mutation rate following tissue culture.</title>
        <authorList>
            <person name="Rajewski A."/>
            <person name="Carter-House D."/>
            <person name="Stajich J."/>
            <person name="Litt A."/>
        </authorList>
    </citation>
    <scope>NUCLEOTIDE SEQUENCE [LARGE SCALE GENOMIC DNA]</scope>
    <source>
        <strain evidence="2">AR-01</strain>
    </source>
</reference>
<keyword evidence="1" id="KW-0732">Signal</keyword>
<dbReference type="EMBL" id="JACEIK010004992">
    <property type="protein sequence ID" value="MCD9646983.1"/>
    <property type="molecule type" value="Genomic_DNA"/>
</dbReference>
<dbReference type="Proteomes" id="UP000823775">
    <property type="component" value="Unassembled WGS sequence"/>
</dbReference>
<evidence type="ECO:0000313" key="2">
    <source>
        <dbReference type="EMBL" id="MCD9646983.1"/>
    </source>
</evidence>
<evidence type="ECO:0000313" key="3">
    <source>
        <dbReference type="Proteomes" id="UP000823775"/>
    </source>
</evidence>
<gene>
    <name evidence="2" type="ORF">HAX54_037260</name>
</gene>
<feature type="signal peptide" evidence="1">
    <location>
        <begin position="1"/>
        <end position="17"/>
    </location>
</feature>
<proteinExistence type="predicted"/>
<keyword evidence="3" id="KW-1185">Reference proteome</keyword>
<accession>A0ABS8VIY3</accession>
<feature type="chain" id="PRO_5047449560" evidence="1">
    <location>
        <begin position="18"/>
        <end position="148"/>
    </location>
</feature>
<evidence type="ECO:0000256" key="1">
    <source>
        <dbReference type="SAM" id="SignalP"/>
    </source>
</evidence>